<protein>
    <submittedName>
        <fullName evidence="1">Uncharacterized protein</fullName>
    </submittedName>
</protein>
<keyword evidence="2" id="KW-1185">Reference proteome</keyword>
<organism evidence="1 2">
    <name type="scientific">Daedalea quercina L-15889</name>
    <dbReference type="NCBI Taxonomy" id="1314783"/>
    <lineage>
        <taxon>Eukaryota</taxon>
        <taxon>Fungi</taxon>
        <taxon>Dikarya</taxon>
        <taxon>Basidiomycota</taxon>
        <taxon>Agaricomycotina</taxon>
        <taxon>Agaricomycetes</taxon>
        <taxon>Polyporales</taxon>
        <taxon>Fomitopsis</taxon>
    </lineage>
</organism>
<accession>A0A165SLZ2</accession>
<gene>
    <name evidence="1" type="ORF">DAEQUDRAFT_723389</name>
</gene>
<proteinExistence type="predicted"/>
<dbReference type="Proteomes" id="UP000076727">
    <property type="component" value="Unassembled WGS sequence"/>
</dbReference>
<name>A0A165SLZ2_9APHY</name>
<dbReference type="OrthoDB" id="2794337at2759"/>
<dbReference type="EMBL" id="KV429042">
    <property type="protein sequence ID" value="KZT72198.1"/>
    <property type="molecule type" value="Genomic_DNA"/>
</dbReference>
<reference evidence="1 2" key="1">
    <citation type="journal article" date="2016" name="Mol. Biol. Evol.">
        <title>Comparative Genomics of Early-Diverging Mushroom-Forming Fungi Provides Insights into the Origins of Lignocellulose Decay Capabilities.</title>
        <authorList>
            <person name="Nagy L.G."/>
            <person name="Riley R."/>
            <person name="Tritt A."/>
            <person name="Adam C."/>
            <person name="Daum C."/>
            <person name="Floudas D."/>
            <person name="Sun H."/>
            <person name="Yadav J.S."/>
            <person name="Pangilinan J."/>
            <person name="Larsson K.H."/>
            <person name="Matsuura K."/>
            <person name="Barry K."/>
            <person name="Labutti K."/>
            <person name="Kuo R."/>
            <person name="Ohm R.A."/>
            <person name="Bhattacharya S.S."/>
            <person name="Shirouzu T."/>
            <person name="Yoshinaga Y."/>
            <person name="Martin F.M."/>
            <person name="Grigoriev I.V."/>
            <person name="Hibbett D.S."/>
        </authorList>
    </citation>
    <scope>NUCLEOTIDE SEQUENCE [LARGE SCALE GENOMIC DNA]</scope>
    <source>
        <strain evidence="1 2">L-15889</strain>
    </source>
</reference>
<evidence type="ECO:0000313" key="1">
    <source>
        <dbReference type="EMBL" id="KZT72198.1"/>
    </source>
</evidence>
<dbReference type="AlphaFoldDB" id="A0A165SLZ2"/>
<evidence type="ECO:0000313" key="2">
    <source>
        <dbReference type="Proteomes" id="UP000076727"/>
    </source>
</evidence>
<sequence length="364" mass="40033">MVIYSGGAVRWEASVRARPWTPACPVCHTIRAGCVLPAFLLPPPPYKAPGLLSPSKWHASLEAKAAQAYAASAAPQSAGPSQERPSKFAREWHAALEEQAQLAARAVYGTPKAASAQVTEAVPTRQREIKRLFRVVEKELAAAECIGVTHPLLSEWQELQQHYVQLESEYQQYVGDCSGYLSRTVHIFQPEAFGGADVVQANAALTDTLRVVQLMQEDAKRVEYLIYDLQDEIEAFPARVMDVANRFSKPKSGGLSGWLKKLRASFSRPVKALLKVLRRSCTHSRDHVRLGSSERVAAYAEKHRLKEQPIVPSMKSCQRLLVALSDLVDASQLVERACDDVFQAGCLGTLVCAPRGETGVGTFR</sequence>